<keyword evidence="7" id="KW-1185">Reference proteome</keyword>
<dbReference type="GO" id="GO:0003723">
    <property type="term" value="F:RNA binding"/>
    <property type="evidence" value="ECO:0007669"/>
    <property type="project" value="UniProtKB-KW"/>
</dbReference>
<keyword evidence="4" id="KW-0648">Protein biosynthesis</keyword>
<feature type="non-terminal residue" evidence="6">
    <location>
        <position position="1"/>
    </location>
</feature>
<evidence type="ECO:0000313" key="6">
    <source>
        <dbReference type="EMBL" id="KNC78655.1"/>
    </source>
</evidence>
<accession>A0A0L0FPB8</accession>
<feature type="compositionally biased region" description="Gly residues" evidence="5">
    <location>
        <begin position="92"/>
        <end position="104"/>
    </location>
</feature>
<dbReference type="PANTHER" id="PTHR12399">
    <property type="entry name" value="EUKARYOTIC TRANSLATION INITIATION FACTOR 3 SUBUNIT 7"/>
    <property type="match status" value="1"/>
</dbReference>
<evidence type="ECO:0000256" key="1">
    <source>
        <dbReference type="ARBA" id="ARBA00022490"/>
    </source>
</evidence>
<proteinExistence type="predicted"/>
<dbReference type="GO" id="GO:0003743">
    <property type="term" value="F:translation initiation factor activity"/>
    <property type="evidence" value="ECO:0007669"/>
    <property type="project" value="UniProtKB-KW"/>
</dbReference>
<dbReference type="RefSeq" id="XP_014152557.1">
    <property type="nucleotide sequence ID" value="XM_014297082.1"/>
</dbReference>
<name>A0A0L0FPB8_9EUKA</name>
<evidence type="ECO:0000256" key="3">
    <source>
        <dbReference type="ARBA" id="ARBA00022884"/>
    </source>
</evidence>
<dbReference type="InterPro" id="IPR007783">
    <property type="entry name" value="eIF3d"/>
</dbReference>
<protein>
    <recommendedName>
        <fullName evidence="8">Eukaryotic translation initiation factor 3 subunit D</fullName>
    </recommendedName>
</protein>
<evidence type="ECO:0000256" key="2">
    <source>
        <dbReference type="ARBA" id="ARBA00022540"/>
    </source>
</evidence>
<evidence type="ECO:0008006" key="8">
    <source>
        <dbReference type="Google" id="ProtNLM"/>
    </source>
</evidence>
<dbReference type="eggNOG" id="KOG2479">
    <property type="taxonomic scope" value="Eukaryota"/>
</dbReference>
<evidence type="ECO:0000256" key="5">
    <source>
        <dbReference type="SAM" id="MobiDB-lite"/>
    </source>
</evidence>
<evidence type="ECO:0000256" key="4">
    <source>
        <dbReference type="ARBA" id="ARBA00022917"/>
    </source>
</evidence>
<dbReference type="Pfam" id="PF05091">
    <property type="entry name" value="eIF-3_zeta"/>
    <property type="match status" value="1"/>
</dbReference>
<dbReference type="EMBL" id="KQ242448">
    <property type="protein sequence ID" value="KNC78655.1"/>
    <property type="molecule type" value="Genomic_DNA"/>
</dbReference>
<dbReference type="STRING" id="667725.A0A0L0FPB8"/>
<sequence>GKVADWTGNANFHDRRYKEKYQQRYGAGGTAFSYQHEVDESSFRLVDRNPTQQKRFTGRRFRPRRRESLHRSGAGGLQRLGGNNRNMRGGANQRGGRGGRGGFARWGNRRETREREASVEVQSTWEVQDEIEFTRLTKLAFSVDAPVDLLTCGTMDRYDKSYDRVTTKNSKPLHQFQKVFHNVTTTDDPVFRDLAQSTNAKVFATDAIIATIMATPRSVHSWDIVVQRVGDKLFLDKRDNSQFDFLTVNETAQDPPTDEADNRMNTPSQLAIEATYINQNFSQQVLKSGDSIELEEGNPFAEDDEDVCSVGYRYRKWDLGNDIELVARCEVDAFQRSPKGEESYLMIKALNEYDQNPLDWRQKLDSQKGAVLAMELKNNSMKLAKWTACALLAGADTLKLG</sequence>
<dbReference type="Proteomes" id="UP000054560">
    <property type="component" value="Unassembled WGS sequence"/>
</dbReference>
<evidence type="ECO:0000313" key="7">
    <source>
        <dbReference type="Proteomes" id="UP000054560"/>
    </source>
</evidence>
<keyword evidence="3" id="KW-0694">RNA-binding</keyword>
<dbReference type="PANTHER" id="PTHR12399:SF0">
    <property type="entry name" value="EUKARYOTIC TRANSLATION INITIATION FACTOR 3 SUBUNIT D"/>
    <property type="match status" value="1"/>
</dbReference>
<dbReference type="OrthoDB" id="16538at2759"/>
<feature type="region of interest" description="Disordered" evidence="5">
    <location>
        <begin position="55"/>
        <end position="116"/>
    </location>
</feature>
<gene>
    <name evidence="6" type="ORF">SARC_08921</name>
</gene>
<feature type="compositionally biased region" description="Basic residues" evidence="5">
    <location>
        <begin position="56"/>
        <end position="68"/>
    </location>
</feature>
<dbReference type="AlphaFoldDB" id="A0A0L0FPB8"/>
<keyword evidence="2" id="KW-0396">Initiation factor</keyword>
<reference evidence="6 7" key="1">
    <citation type="submission" date="2011-02" db="EMBL/GenBank/DDBJ databases">
        <title>The Genome Sequence of Sphaeroforma arctica JP610.</title>
        <authorList>
            <consortium name="The Broad Institute Genome Sequencing Platform"/>
            <person name="Russ C."/>
            <person name="Cuomo C."/>
            <person name="Young S.K."/>
            <person name="Zeng Q."/>
            <person name="Gargeya S."/>
            <person name="Alvarado L."/>
            <person name="Berlin A."/>
            <person name="Chapman S.B."/>
            <person name="Chen Z."/>
            <person name="Freedman E."/>
            <person name="Gellesch M."/>
            <person name="Goldberg J."/>
            <person name="Griggs A."/>
            <person name="Gujja S."/>
            <person name="Heilman E."/>
            <person name="Heiman D."/>
            <person name="Howarth C."/>
            <person name="Mehta T."/>
            <person name="Neiman D."/>
            <person name="Pearson M."/>
            <person name="Roberts A."/>
            <person name="Saif S."/>
            <person name="Shea T."/>
            <person name="Shenoy N."/>
            <person name="Sisk P."/>
            <person name="Stolte C."/>
            <person name="Sykes S."/>
            <person name="White J."/>
            <person name="Yandava C."/>
            <person name="Burger G."/>
            <person name="Gray M.W."/>
            <person name="Holland P.W.H."/>
            <person name="King N."/>
            <person name="Lang F.B.F."/>
            <person name="Roger A.J."/>
            <person name="Ruiz-Trillo I."/>
            <person name="Haas B."/>
            <person name="Nusbaum C."/>
            <person name="Birren B."/>
        </authorList>
    </citation>
    <scope>NUCLEOTIDE SEQUENCE [LARGE SCALE GENOMIC DNA]</scope>
    <source>
        <strain evidence="6 7">JP610</strain>
    </source>
</reference>
<dbReference type="GeneID" id="25909425"/>
<organism evidence="6 7">
    <name type="scientific">Sphaeroforma arctica JP610</name>
    <dbReference type="NCBI Taxonomy" id="667725"/>
    <lineage>
        <taxon>Eukaryota</taxon>
        <taxon>Ichthyosporea</taxon>
        <taxon>Ichthyophonida</taxon>
        <taxon>Sphaeroforma</taxon>
    </lineage>
</organism>
<keyword evidence="1" id="KW-0963">Cytoplasm</keyword>
<dbReference type="GO" id="GO:0005852">
    <property type="term" value="C:eukaryotic translation initiation factor 3 complex"/>
    <property type="evidence" value="ECO:0007669"/>
    <property type="project" value="InterPro"/>
</dbReference>
<feature type="compositionally biased region" description="Low complexity" evidence="5">
    <location>
        <begin position="80"/>
        <end position="91"/>
    </location>
</feature>